<keyword evidence="4" id="KW-0464">Manganese</keyword>
<comment type="similarity">
    <text evidence="2">Belongs to the peptidase M24B family.</text>
</comment>
<dbReference type="Gene3D" id="3.40.350.10">
    <property type="entry name" value="Creatinase/prolidase N-terminal domain"/>
    <property type="match status" value="1"/>
</dbReference>
<dbReference type="FunFam" id="3.90.230.10:FF:000014">
    <property type="entry name" value="Aminopeptidase P family protein"/>
    <property type="match status" value="1"/>
</dbReference>
<dbReference type="PANTHER" id="PTHR46112:SF10">
    <property type="entry name" value="DIPEPTIDASE YKVY-RELATED"/>
    <property type="match status" value="1"/>
</dbReference>
<dbReference type="Pfam" id="PF00557">
    <property type="entry name" value="Peptidase_M24"/>
    <property type="match status" value="1"/>
</dbReference>
<accession>A0A0U3WCE8</accession>
<dbReference type="InterPro" id="IPR036005">
    <property type="entry name" value="Creatinase/aminopeptidase-like"/>
</dbReference>
<evidence type="ECO:0000256" key="2">
    <source>
        <dbReference type="ARBA" id="ARBA00008766"/>
    </source>
</evidence>
<proteinExistence type="inferred from homology"/>
<dbReference type="GO" id="GO:0016787">
    <property type="term" value="F:hydrolase activity"/>
    <property type="evidence" value="ECO:0007669"/>
    <property type="project" value="UniProtKB-KW"/>
</dbReference>
<sequence length="373" mass="42204">MTRREVLTLTNRLDTLLEKLKDQKLDSMLVTSASNFYYLSNHYTDPHERVIAVYVSRFHDPLLIIPALEKDDAKKAGWEFELIAYSDHENPWELFYKFLKRHNKMPETIAVEYNHLTLEGFGQVKSVLPNAVFQDAQEILSNLRVIKSAEEYKLLKEAAKFADFGIETGIKAIKEGTSELEIIAKIEYELKKQGIQQMSFSTMALSGTKTASPHGTPSMKKIEKGDLVLFDLGVVYEGYCSDISRTVAFNSITPEQETIYNTVLDAETKAIKSSKQGIAVKDIDLAARHHIDENGYGRYFIHRVGHGLGIETHEYPSMHSENKLPIEKGMCFTIEPGIYVPDTGGVRIEDMIFITDGGAETLTRFPKELQIVD</sequence>
<feature type="domain" description="Creatinase N-terminal" evidence="6">
    <location>
        <begin position="12"/>
        <end position="146"/>
    </location>
</feature>
<dbReference type="InterPro" id="IPR050659">
    <property type="entry name" value="Peptidase_M24B"/>
</dbReference>
<dbReference type="InterPro" id="IPR000587">
    <property type="entry name" value="Creatinase_N"/>
</dbReference>
<evidence type="ECO:0000256" key="4">
    <source>
        <dbReference type="ARBA" id="ARBA00023211"/>
    </source>
</evidence>
<evidence type="ECO:0000259" key="5">
    <source>
        <dbReference type="Pfam" id="PF00557"/>
    </source>
</evidence>
<dbReference type="Gene3D" id="3.90.230.10">
    <property type="entry name" value="Creatinase/methionine aminopeptidase superfamily"/>
    <property type="match status" value="1"/>
</dbReference>
<protein>
    <submittedName>
        <fullName evidence="7">Metallopeptidase</fullName>
    </submittedName>
</protein>
<gene>
    <name evidence="7" type="ORF">AOX59_06895</name>
</gene>
<dbReference type="CDD" id="cd01092">
    <property type="entry name" value="APP-like"/>
    <property type="match status" value="1"/>
</dbReference>
<dbReference type="Proteomes" id="UP000050331">
    <property type="component" value="Chromosome"/>
</dbReference>
<evidence type="ECO:0000313" key="7">
    <source>
        <dbReference type="EMBL" id="ALX50562.1"/>
    </source>
</evidence>
<keyword evidence="3" id="KW-0378">Hydrolase</keyword>
<dbReference type="InterPro" id="IPR029149">
    <property type="entry name" value="Creatin/AminoP/Spt16_N"/>
</dbReference>
<keyword evidence="8" id="KW-1185">Reference proteome</keyword>
<reference evidence="7 8" key="1">
    <citation type="submission" date="2016-01" db="EMBL/GenBank/DDBJ databases">
        <title>Complete genome sequence of strain Lentibacillus amyloliquefaciens LAM0015T isolated from saline sediment.</title>
        <authorList>
            <person name="Wang J.-L."/>
            <person name="He M.-X."/>
        </authorList>
    </citation>
    <scope>NUCLEOTIDE SEQUENCE [LARGE SCALE GENOMIC DNA]</scope>
    <source>
        <strain evidence="7 8">LAM0015</strain>
    </source>
</reference>
<dbReference type="Pfam" id="PF01321">
    <property type="entry name" value="Creatinase_N"/>
    <property type="match status" value="1"/>
</dbReference>
<evidence type="ECO:0000313" key="8">
    <source>
        <dbReference type="Proteomes" id="UP000050331"/>
    </source>
</evidence>
<evidence type="ECO:0000256" key="1">
    <source>
        <dbReference type="ARBA" id="ARBA00001936"/>
    </source>
</evidence>
<dbReference type="EMBL" id="CP013862">
    <property type="protein sequence ID" value="ALX50562.1"/>
    <property type="molecule type" value="Genomic_DNA"/>
</dbReference>
<dbReference type="KEGG" id="lao:AOX59_06895"/>
<organism evidence="7 8">
    <name type="scientific">Lentibacillus amyloliquefaciens</name>
    <dbReference type="NCBI Taxonomy" id="1472767"/>
    <lineage>
        <taxon>Bacteria</taxon>
        <taxon>Bacillati</taxon>
        <taxon>Bacillota</taxon>
        <taxon>Bacilli</taxon>
        <taxon>Bacillales</taxon>
        <taxon>Bacillaceae</taxon>
        <taxon>Lentibacillus</taxon>
    </lineage>
</organism>
<name>A0A0U3WCE8_9BACI</name>
<dbReference type="AlphaFoldDB" id="A0A0U3WCE8"/>
<dbReference type="InterPro" id="IPR000994">
    <property type="entry name" value="Pept_M24"/>
</dbReference>
<evidence type="ECO:0000259" key="6">
    <source>
        <dbReference type="Pfam" id="PF01321"/>
    </source>
</evidence>
<comment type="cofactor">
    <cofactor evidence="1">
        <name>Mn(2+)</name>
        <dbReference type="ChEBI" id="CHEBI:29035"/>
    </cofactor>
</comment>
<dbReference type="SUPFAM" id="SSF55920">
    <property type="entry name" value="Creatinase/aminopeptidase"/>
    <property type="match status" value="1"/>
</dbReference>
<feature type="domain" description="Peptidase M24" evidence="5">
    <location>
        <begin position="154"/>
        <end position="356"/>
    </location>
</feature>
<dbReference type="STRING" id="1472767.AOX59_06895"/>
<dbReference type="SUPFAM" id="SSF53092">
    <property type="entry name" value="Creatinase/prolidase N-terminal domain"/>
    <property type="match status" value="1"/>
</dbReference>
<evidence type="ECO:0000256" key="3">
    <source>
        <dbReference type="ARBA" id="ARBA00022801"/>
    </source>
</evidence>
<dbReference type="PANTHER" id="PTHR46112">
    <property type="entry name" value="AMINOPEPTIDASE"/>
    <property type="match status" value="1"/>
</dbReference>